<dbReference type="SUPFAM" id="SSF48452">
    <property type="entry name" value="TPR-like"/>
    <property type="match status" value="1"/>
</dbReference>
<name>A0ABT3L4U5_9CYAN</name>
<dbReference type="InterPro" id="IPR011990">
    <property type="entry name" value="TPR-like_helical_dom_sf"/>
</dbReference>
<sequence>MNLEEQEAFQKQYQAGKVAFERGLYRASIEALEAACRLVRGTSRVGGEAQIWLVTAYQAANEEEKAIALCEKLLRHPFPETSKQAKRLLYIIKAPALKRPPEWMTQIPDLRNIEDSKPDNRYVPLQEKPRRKVKKVEPEPIDPSLINRQDNNFVALALILILLILLGFAITGQV</sequence>
<reference evidence="2 3" key="1">
    <citation type="submission" date="2021-08" db="EMBL/GenBank/DDBJ databases">
        <title>Draft genome sequence of Spirulina subsalsa with high tolerance to salinity and hype-accumulation of phycocyanin.</title>
        <authorList>
            <person name="Pei H."/>
            <person name="Jiang L."/>
        </authorList>
    </citation>
    <scope>NUCLEOTIDE SEQUENCE [LARGE SCALE GENOMIC DNA]</scope>
    <source>
        <strain evidence="2 3">FACHB-351</strain>
    </source>
</reference>
<evidence type="ECO:0000313" key="2">
    <source>
        <dbReference type="EMBL" id="MCW6036114.1"/>
    </source>
</evidence>
<proteinExistence type="predicted"/>
<evidence type="ECO:0000313" key="3">
    <source>
        <dbReference type="Proteomes" id="UP001526426"/>
    </source>
</evidence>
<feature type="transmembrane region" description="Helical" evidence="1">
    <location>
        <begin position="153"/>
        <end position="171"/>
    </location>
</feature>
<dbReference type="Gene3D" id="1.25.40.10">
    <property type="entry name" value="Tetratricopeptide repeat domain"/>
    <property type="match status" value="1"/>
</dbReference>
<gene>
    <name evidence="2" type="ORF">K4A83_07490</name>
</gene>
<dbReference type="PANTHER" id="PTHR36761:SF2">
    <property type="entry name" value="ORF03 PROTEIN"/>
    <property type="match status" value="1"/>
</dbReference>
<dbReference type="Proteomes" id="UP001526426">
    <property type="component" value="Unassembled WGS sequence"/>
</dbReference>
<dbReference type="EMBL" id="JAIHOM010000028">
    <property type="protein sequence ID" value="MCW6036114.1"/>
    <property type="molecule type" value="Genomic_DNA"/>
</dbReference>
<dbReference type="PANTHER" id="PTHR36761">
    <property type="entry name" value="ORF03 PROTEIN"/>
    <property type="match status" value="1"/>
</dbReference>
<keyword evidence="1" id="KW-0472">Membrane</keyword>
<dbReference type="RefSeq" id="WP_265263851.1">
    <property type="nucleotide sequence ID" value="NZ_JAIHOM010000028.1"/>
</dbReference>
<comment type="caution">
    <text evidence="2">The sequence shown here is derived from an EMBL/GenBank/DDBJ whole genome shotgun (WGS) entry which is preliminary data.</text>
</comment>
<accession>A0ABT3L4U5</accession>
<protein>
    <submittedName>
        <fullName evidence="2">Tetratricopeptide repeat protein</fullName>
    </submittedName>
</protein>
<keyword evidence="1" id="KW-1133">Transmembrane helix</keyword>
<evidence type="ECO:0000256" key="1">
    <source>
        <dbReference type="SAM" id="Phobius"/>
    </source>
</evidence>
<keyword evidence="3" id="KW-1185">Reference proteome</keyword>
<keyword evidence="1" id="KW-0812">Transmembrane</keyword>
<organism evidence="2 3">
    <name type="scientific">Spirulina subsalsa FACHB-351</name>
    <dbReference type="NCBI Taxonomy" id="234711"/>
    <lineage>
        <taxon>Bacteria</taxon>
        <taxon>Bacillati</taxon>
        <taxon>Cyanobacteriota</taxon>
        <taxon>Cyanophyceae</taxon>
        <taxon>Spirulinales</taxon>
        <taxon>Spirulinaceae</taxon>
        <taxon>Spirulina</taxon>
    </lineage>
</organism>